<reference evidence="1 2" key="1">
    <citation type="submission" date="2024-05" db="EMBL/GenBank/DDBJ databases">
        <title>Genetic variation in Jamaican populations of the coffee berry borer (Hypothenemus hampei).</title>
        <authorList>
            <person name="Errbii M."/>
            <person name="Myrie A."/>
        </authorList>
    </citation>
    <scope>NUCLEOTIDE SEQUENCE [LARGE SCALE GENOMIC DNA]</scope>
    <source>
        <strain evidence="1">JA-Hopewell-2020-01-JO</strain>
        <tissue evidence="1">Whole body</tissue>
    </source>
</reference>
<gene>
    <name evidence="1" type="ORF">ABEB36_006498</name>
</gene>
<evidence type="ECO:0000313" key="1">
    <source>
        <dbReference type="EMBL" id="KAL1501111.1"/>
    </source>
</evidence>
<evidence type="ECO:0000313" key="2">
    <source>
        <dbReference type="Proteomes" id="UP001566132"/>
    </source>
</evidence>
<dbReference type="AlphaFoldDB" id="A0ABD1EUN5"/>
<sequence>MLRDFSTLLTCLFPPGGGILVFFDGEKDDMADLPGEIPYLNPSLTMKIRNRKQSRVQAKQIYNKKSPSLVRKPLKYTSDLTRSSQETDQ</sequence>
<organism evidence="1 2">
    <name type="scientific">Hypothenemus hampei</name>
    <name type="common">Coffee berry borer</name>
    <dbReference type="NCBI Taxonomy" id="57062"/>
    <lineage>
        <taxon>Eukaryota</taxon>
        <taxon>Metazoa</taxon>
        <taxon>Ecdysozoa</taxon>
        <taxon>Arthropoda</taxon>
        <taxon>Hexapoda</taxon>
        <taxon>Insecta</taxon>
        <taxon>Pterygota</taxon>
        <taxon>Neoptera</taxon>
        <taxon>Endopterygota</taxon>
        <taxon>Coleoptera</taxon>
        <taxon>Polyphaga</taxon>
        <taxon>Cucujiformia</taxon>
        <taxon>Curculionidae</taxon>
        <taxon>Scolytinae</taxon>
        <taxon>Hypothenemus</taxon>
    </lineage>
</organism>
<dbReference type="EMBL" id="JBDJPC010000005">
    <property type="protein sequence ID" value="KAL1501111.1"/>
    <property type="molecule type" value="Genomic_DNA"/>
</dbReference>
<accession>A0ABD1EUN5</accession>
<name>A0ABD1EUN5_HYPHA</name>
<keyword evidence="2" id="KW-1185">Reference proteome</keyword>
<proteinExistence type="predicted"/>
<dbReference type="Proteomes" id="UP001566132">
    <property type="component" value="Unassembled WGS sequence"/>
</dbReference>
<protein>
    <submittedName>
        <fullName evidence="1">Uncharacterized protein</fullName>
    </submittedName>
</protein>
<comment type="caution">
    <text evidence="1">The sequence shown here is derived from an EMBL/GenBank/DDBJ whole genome shotgun (WGS) entry which is preliminary data.</text>
</comment>